<dbReference type="GO" id="GO:0016758">
    <property type="term" value="F:hexosyltransferase activity"/>
    <property type="evidence" value="ECO:0007669"/>
    <property type="project" value="UniProtKB-ARBA"/>
</dbReference>
<evidence type="ECO:0000259" key="1">
    <source>
        <dbReference type="Pfam" id="PF00535"/>
    </source>
</evidence>
<dbReference type="KEGG" id="bhu:bhn_I2389"/>
<evidence type="ECO:0000313" key="3">
    <source>
        <dbReference type="Proteomes" id="UP000179284"/>
    </source>
</evidence>
<dbReference type="InterPro" id="IPR001173">
    <property type="entry name" value="Glyco_trans_2-like"/>
</dbReference>
<dbReference type="PANTHER" id="PTHR22916:SF3">
    <property type="entry name" value="UDP-GLCNAC:BETAGAL BETA-1,3-N-ACETYLGLUCOSAMINYLTRANSFERASE-LIKE PROTEIN 1"/>
    <property type="match status" value="1"/>
</dbReference>
<dbReference type="Gene3D" id="3.90.550.10">
    <property type="entry name" value="Spore Coat Polysaccharide Biosynthesis Protein SpsA, Chain A"/>
    <property type="match status" value="1"/>
</dbReference>
<protein>
    <submittedName>
        <fullName evidence="2">Glycosyl transferase GT2 family</fullName>
    </submittedName>
</protein>
<reference evidence="3" key="1">
    <citation type="submission" date="2016-10" db="EMBL/GenBank/DDBJ databases">
        <title>The complete genome sequence of the rumen bacterium Butyrivibrio hungatei MB2003.</title>
        <authorList>
            <person name="Palevich N."/>
            <person name="Kelly W.J."/>
            <person name="Leahy S.C."/>
            <person name="Altermann E."/>
            <person name="Rakonjac J."/>
            <person name="Attwood G.T."/>
        </authorList>
    </citation>
    <scope>NUCLEOTIDE SEQUENCE [LARGE SCALE GENOMIC DNA]</scope>
    <source>
        <strain evidence="3">MB2003</strain>
    </source>
</reference>
<dbReference type="Proteomes" id="UP000179284">
    <property type="component" value="Chromosome I"/>
</dbReference>
<dbReference type="Pfam" id="PF00535">
    <property type="entry name" value="Glycos_transf_2"/>
    <property type="match status" value="1"/>
</dbReference>
<sequence>MTFSIIVPVHNGEKYIDDMMDPIIAQLDQDIDLEVLLVENGSTDNSPKICDEYARSYPFIKAFHYGPIGAYSARREGIKNAKGQWLIFVDVDDCLTGAALSKIERAIVQNRRNAPALDMVLYNAAYLDDKEKRKFSFPLEEGKIYKGDDKRIFYEIMCKNDSLNALWNKCITRELALSAISVNEQDNLNHGEDLLQTAAFIDKAREIVYVDEILYYYRRNNEGLTAGYHPDYITHQERAWEAFADYSEKWVGDCFNSYINARKSLTCTIAVINIIYSNVPLSEIKEKLKWLMDQKFYNEFAELDLPAWAPEEDVYVHKLQKASDPYIRLMMSATKRRLKTRIKRILKHGL</sequence>
<feature type="domain" description="Glycosyltransferase 2-like" evidence="1">
    <location>
        <begin position="4"/>
        <end position="140"/>
    </location>
</feature>
<name>A0A1D9P4G8_9FIRM</name>
<gene>
    <name evidence="2" type="ORF">bhn_I2389</name>
</gene>
<dbReference type="EMBL" id="CP017831">
    <property type="protein sequence ID" value="AOZ97421.1"/>
    <property type="molecule type" value="Genomic_DNA"/>
</dbReference>
<dbReference type="CDD" id="cd00761">
    <property type="entry name" value="Glyco_tranf_GTA_type"/>
    <property type="match status" value="1"/>
</dbReference>
<dbReference type="SUPFAM" id="SSF53448">
    <property type="entry name" value="Nucleotide-diphospho-sugar transferases"/>
    <property type="match status" value="1"/>
</dbReference>
<organism evidence="2 3">
    <name type="scientific">Butyrivibrio hungatei</name>
    <dbReference type="NCBI Taxonomy" id="185008"/>
    <lineage>
        <taxon>Bacteria</taxon>
        <taxon>Bacillati</taxon>
        <taxon>Bacillota</taxon>
        <taxon>Clostridia</taxon>
        <taxon>Lachnospirales</taxon>
        <taxon>Lachnospiraceae</taxon>
        <taxon>Butyrivibrio</taxon>
    </lineage>
</organism>
<accession>A0A1D9P4G8</accession>
<dbReference type="PANTHER" id="PTHR22916">
    <property type="entry name" value="GLYCOSYLTRANSFERASE"/>
    <property type="match status" value="1"/>
</dbReference>
<evidence type="ECO:0000313" key="2">
    <source>
        <dbReference type="EMBL" id="AOZ97421.1"/>
    </source>
</evidence>
<keyword evidence="3" id="KW-1185">Reference proteome</keyword>
<keyword evidence="2" id="KW-0808">Transferase</keyword>
<proteinExistence type="predicted"/>
<dbReference type="AlphaFoldDB" id="A0A1D9P4G8"/>
<dbReference type="InterPro" id="IPR029044">
    <property type="entry name" value="Nucleotide-diphossugar_trans"/>
</dbReference>